<reference evidence="1 2" key="1">
    <citation type="journal article" date="2013" name="BMC Genomics">
        <title>Genomics-driven discovery of the pneumocandin biosynthetic gene cluster in the fungus Glarea lozoyensis.</title>
        <authorList>
            <person name="Chen L."/>
            <person name="Yue Q."/>
            <person name="Zhang X."/>
            <person name="Xiang M."/>
            <person name="Wang C."/>
            <person name="Li S."/>
            <person name="Che Y."/>
            <person name="Ortiz-Lopez F.J."/>
            <person name="Bills G.F."/>
            <person name="Liu X."/>
            <person name="An Z."/>
        </authorList>
    </citation>
    <scope>NUCLEOTIDE SEQUENCE [LARGE SCALE GENOMIC DNA]</scope>
    <source>
        <strain evidence="2">ATCC 20868 / MF5171</strain>
    </source>
</reference>
<dbReference type="GeneID" id="19470755"/>
<dbReference type="AlphaFoldDB" id="S3DEP5"/>
<keyword evidence="2" id="KW-1185">Reference proteome</keyword>
<dbReference type="EMBL" id="KE145372">
    <property type="protein sequence ID" value="EPE25133.1"/>
    <property type="molecule type" value="Genomic_DNA"/>
</dbReference>
<dbReference type="HOGENOM" id="CLU_1065792_0_0_1"/>
<gene>
    <name evidence="1" type="ORF">GLAREA_11714</name>
</gene>
<proteinExistence type="predicted"/>
<accession>S3DEP5</accession>
<dbReference type="KEGG" id="glz:GLAREA_11714"/>
<sequence>MDTPTDFESTSGLSLEYLQTMNAQSQSQNLSTETYHPDLNASLLNTPFIPLESDYSVYSESIPLQSDYSVYSQSTSREELHSRIQILSEEQVNHLLEYIRAQEQPDFSTVPTDGLPEWFDEDEFLSFCASPFGTSLAPMTTSLPPMTTSLPVDSIALPTALLAPGTNDTMTCCQCACTSALSRIDSGCGQCGHECESCLISPAMLPAPATLEMDHELGCCACGTQGFALVGEGRKECCACGHGACEDCWYECRMGGIVRVL</sequence>
<dbReference type="OrthoDB" id="10334095at2759"/>
<dbReference type="RefSeq" id="XP_008088048.1">
    <property type="nucleotide sequence ID" value="XM_008089857.1"/>
</dbReference>
<name>S3DEP5_GLAL2</name>
<evidence type="ECO:0000313" key="2">
    <source>
        <dbReference type="Proteomes" id="UP000016922"/>
    </source>
</evidence>
<evidence type="ECO:0000313" key="1">
    <source>
        <dbReference type="EMBL" id="EPE25133.1"/>
    </source>
</evidence>
<organism evidence="1 2">
    <name type="scientific">Glarea lozoyensis (strain ATCC 20868 / MF5171)</name>
    <dbReference type="NCBI Taxonomy" id="1116229"/>
    <lineage>
        <taxon>Eukaryota</taxon>
        <taxon>Fungi</taxon>
        <taxon>Dikarya</taxon>
        <taxon>Ascomycota</taxon>
        <taxon>Pezizomycotina</taxon>
        <taxon>Leotiomycetes</taxon>
        <taxon>Helotiales</taxon>
        <taxon>Helotiaceae</taxon>
        <taxon>Glarea</taxon>
    </lineage>
</organism>
<dbReference type="Proteomes" id="UP000016922">
    <property type="component" value="Unassembled WGS sequence"/>
</dbReference>
<protein>
    <submittedName>
        <fullName evidence="1">Uncharacterized protein</fullName>
    </submittedName>
</protein>